<feature type="region of interest" description="Disordered" evidence="1">
    <location>
        <begin position="74"/>
        <end position="111"/>
    </location>
</feature>
<dbReference type="EMBL" id="JAAPAO010001325">
    <property type="protein sequence ID" value="KAF4650172.1"/>
    <property type="molecule type" value="Genomic_DNA"/>
</dbReference>
<comment type="caution">
    <text evidence="2">The sequence shown here is derived from an EMBL/GenBank/DDBJ whole genome shotgun (WGS) entry which is preliminary data.</text>
</comment>
<dbReference type="Proteomes" id="UP000591131">
    <property type="component" value="Unassembled WGS sequence"/>
</dbReference>
<feature type="compositionally biased region" description="Polar residues" evidence="1">
    <location>
        <begin position="1075"/>
        <end position="1086"/>
    </location>
</feature>
<protein>
    <submittedName>
        <fullName evidence="2">Uncharacterized protein</fullName>
    </submittedName>
</protein>
<evidence type="ECO:0000313" key="3">
    <source>
        <dbReference type="Proteomes" id="UP000591131"/>
    </source>
</evidence>
<feature type="compositionally biased region" description="Acidic residues" evidence="1">
    <location>
        <begin position="662"/>
        <end position="691"/>
    </location>
</feature>
<feature type="compositionally biased region" description="Low complexity" evidence="1">
    <location>
        <begin position="737"/>
        <end position="749"/>
    </location>
</feature>
<evidence type="ECO:0000256" key="1">
    <source>
        <dbReference type="SAM" id="MobiDB-lite"/>
    </source>
</evidence>
<evidence type="ECO:0000313" key="2">
    <source>
        <dbReference type="EMBL" id="KAF4650172.1"/>
    </source>
</evidence>
<proteinExistence type="predicted"/>
<feature type="region of interest" description="Disordered" evidence="1">
    <location>
        <begin position="735"/>
        <end position="754"/>
    </location>
</feature>
<sequence>MPKGPKSDAVWQKDMIAFAASKAKAMPRGCAPSKGSKWYVVMQNIIKCPYGTRHILNPLEVRGCECGYHSLSQPKQANGASPGDPEANTNKKLLENDGGEPRPTTLKTTFPTKPLPLTVGDIRGQAGFTKSVKGILDLFLYGPTGGECPTCGQKSLRVNAVSKLKMVYTMNWPYFGQGLDLKCTQCNAHCTTFDRKYTKSLPHHLQQKLPFISSGASVGVCKSLITPLRMGMAAKALEDTIRANLSRLYGLQRSEYQNEVHNKLQLKLISASEPFGDFPEEFVAKAPALLQAFLVDYHEHRVDLRREQAALRSTYALSLDHQAKVVRRTKQDPSKSDVGTQSFSVIGDFGLVLGYFVVPDTSGRWIEQAMKEIMSRHGEARPPVVYLDCGCCSGKLQPHGTAKACPPSDSWDSGVTKKLDTMHLLMRISREVNGEHVRRQRFLRQLSQALFRDSEEDLSRLKEIRDRAGLSLTSEQLRSDRYRFVRRVVGDPQTVCAKILLVMKANIALDAEAREQCIKAGMPVDDITPASPAYPLVTRKVKKAIINQCIHILNGCVSDQGIAYVRSLRGTSKVEAVHSCLSRSFTSFRNFRTEVFDARASWFVANYNRRRLKDIGRKAIPCGVAPVELPGEVGLAPEEASANLLLGFEYARAVTKVPYASEELDGEPDQDDDVIPTEETDMDNENDEEETTQAPSSDTVPLDIPDCIDAECLLTLDHEFDKLLDVGTHHEVGRNVASSSTGSPADSASEPSKAAQRLCQDYITSAGVEGKWIDKSDDFAALKTPSKRNVSRRRSLGGSLIEVPPDFNPQMKEIWIDIWSRLTCSTGGKSMASIVWEALAEYNRRVALRLENSDDNPPALLPVSYGHALKWMKQQRQLQQSPAKAGVFTVESQKINYELDKTMAITTPVHNVLPTQSSDLPEALIPDLLETTVADAKPEEVVQVVYEEPQARAMKRPRCRTCGSLFGKDGHPRGKCPEKAQEIHNGEAKAENEERKAIDGERAKRALATIAELGLTVPSAMAKGQKRCPLCRLPRDSGHLIKNNRVIYCQYADPIDVKEEFEQSMEATKKARYTRYNTTRPSRCNK</sequence>
<reference evidence="2 3" key="1">
    <citation type="submission" date="2020-04" db="EMBL/GenBank/DDBJ databases">
        <title>Perkinsus chesapeaki whole genome sequence.</title>
        <authorList>
            <person name="Bogema D.R."/>
        </authorList>
    </citation>
    <scope>NUCLEOTIDE SEQUENCE [LARGE SCALE GENOMIC DNA]</scope>
    <source>
        <strain evidence="2">ATCC PRA-425</strain>
    </source>
</reference>
<dbReference type="OrthoDB" id="445314at2759"/>
<feature type="region of interest" description="Disordered" evidence="1">
    <location>
        <begin position="1066"/>
        <end position="1086"/>
    </location>
</feature>
<name>A0A7J6KTI1_PERCH</name>
<gene>
    <name evidence="2" type="ORF">FOL47_001398</name>
</gene>
<dbReference type="AlphaFoldDB" id="A0A7J6KTI1"/>
<keyword evidence="3" id="KW-1185">Reference proteome</keyword>
<feature type="region of interest" description="Disordered" evidence="1">
    <location>
        <begin position="659"/>
        <end position="701"/>
    </location>
</feature>
<organism evidence="2 3">
    <name type="scientific">Perkinsus chesapeaki</name>
    <name type="common">Clam parasite</name>
    <name type="synonym">Perkinsus andrewsi</name>
    <dbReference type="NCBI Taxonomy" id="330153"/>
    <lineage>
        <taxon>Eukaryota</taxon>
        <taxon>Sar</taxon>
        <taxon>Alveolata</taxon>
        <taxon>Perkinsozoa</taxon>
        <taxon>Perkinsea</taxon>
        <taxon>Perkinsida</taxon>
        <taxon>Perkinsidae</taxon>
        <taxon>Perkinsus</taxon>
    </lineage>
</organism>
<accession>A0A7J6KTI1</accession>